<feature type="region of interest" description="Disordered" evidence="15">
    <location>
        <begin position="115"/>
        <end position="148"/>
    </location>
</feature>
<dbReference type="InterPro" id="IPR015712">
    <property type="entry name" value="DNA-dir_RNA_pol_su2"/>
</dbReference>
<evidence type="ECO:0000256" key="2">
    <source>
        <dbReference type="ARBA" id="ARBA00004229"/>
    </source>
</evidence>
<evidence type="ECO:0000256" key="9">
    <source>
        <dbReference type="ARBA" id="ARBA00022695"/>
    </source>
</evidence>
<dbReference type="Gene3D" id="3.90.1800.10">
    <property type="entry name" value="RNA polymerase alpha subunit dimerisation domain"/>
    <property type="match status" value="1"/>
</dbReference>
<feature type="compositionally biased region" description="Polar residues" evidence="15">
    <location>
        <begin position="581"/>
        <end position="592"/>
    </location>
</feature>
<dbReference type="GO" id="GO:0009507">
    <property type="term" value="C:chloroplast"/>
    <property type="evidence" value="ECO:0007669"/>
    <property type="project" value="UniProtKB-SubCell"/>
</dbReference>
<dbReference type="EC" id="2.7.7.6" evidence="4"/>
<organism evidence="17">
    <name type="scientific">Hyalogonium fusiforme</name>
    <dbReference type="NCBI Taxonomy" id="2926373"/>
    <lineage>
        <taxon>Eukaryota</taxon>
        <taxon>Viridiplantae</taxon>
        <taxon>Chlorophyta</taxon>
        <taxon>core chlorophytes</taxon>
        <taxon>Chlorophyceae</taxon>
        <taxon>CS clade</taxon>
        <taxon>Chlamydomonadales</taxon>
        <taxon>Haematococcaceae</taxon>
        <taxon>Hyalogonium</taxon>
    </lineage>
</organism>
<keyword evidence="9" id="KW-0548">Nucleotidyltransferase</keyword>
<evidence type="ECO:0000256" key="4">
    <source>
        <dbReference type="ARBA" id="ARBA00012418"/>
    </source>
</evidence>
<dbReference type="GO" id="GO:0032549">
    <property type="term" value="F:ribonucleoside binding"/>
    <property type="evidence" value="ECO:0007669"/>
    <property type="project" value="InterPro"/>
</dbReference>
<reference evidence="17" key="1">
    <citation type="journal article" date="2022" name="Plant Direct">
        <title>The plastomes of Hyalomonas oviformis and Hyalogonium fusiforme evolved dissimilar architectures after the loss of photosynthesis.</title>
        <authorList>
            <person name="DeShaw A.E."/>
            <person name="Figueroa-Martinez F."/>
            <person name="Proschold T."/>
            <person name="Lorenz M."/>
            <person name="Nedelcu A.M."/>
            <person name="Smith D.R."/>
            <person name="Reyes-Prieto A."/>
        </authorList>
    </citation>
    <scope>NUCLEOTIDE SEQUENCE</scope>
    <source>
        <strain evidence="17">SAG 62-1c</strain>
    </source>
</reference>
<keyword evidence="12" id="KW-0804">Transcription</keyword>
<evidence type="ECO:0000259" key="16">
    <source>
        <dbReference type="PROSITE" id="PS50819"/>
    </source>
</evidence>
<dbReference type="PROSITE" id="PS01166">
    <property type="entry name" value="RNA_POL_BETA"/>
    <property type="match status" value="1"/>
</dbReference>
<dbReference type="EMBL" id="OP597720">
    <property type="protein sequence ID" value="UZA61436.1"/>
    <property type="molecule type" value="Genomic_DNA"/>
</dbReference>
<dbReference type="GO" id="GO:0000428">
    <property type="term" value="C:DNA-directed RNA polymerase complex"/>
    <property type="evidence" value="ECO:0007669"/>
    <property type="project" value="UniProtKB-KW"/>
</dbReference>
<dbReference type="GO" id="GO:0003677">
    <property type="term" value="F:DNA binding"/>
    <property type="evidence" value="ECO:0007669"/>
    <property type="project" value="InterPro"/>
</dbReference>
<dbReference type="InterPro" id="IPR006141">
    <property type="entry name" value="Intein_N"/>
</dbReference>
<evidence type="ECO:0000256" key="5">
    <source>
        <dbReference type="ARBA" id="ARBA00022478"/>
    </source>
</evidence>
<dbReference type="InterPro" id="IPR037033">
    <property type="entry name" value="DNA-dir_RNAP_su2_hyb_sf"/>
</dbReference>
<evidence type="ECO:0000256" key="11">
    <source>
        <dbReference type="ARBA" id="ARBA00023000"/>
    </source>
</evidence>
<feature type="domain" description="DOD-type homing endonuclease" evidence="16">
    <location>
        <begin position="1066"/>
        <end position="1165"/>
    </location>
</feature>
<evidence type="ECO:0000256" key="8">
    <source>
        <dbReference type="ARBA" id="ARBA00022679"/>
    </source>
</evidence>
<accession>A0A9E7V7L8</accession>
<dbReference type="PROSITE" id="PS50817">
    <property type="entry name" value="INTEIN_N_TER"/>
    <property type="match status" value="1"/>
</dbReference>
<dbReference type="Pfam" id="PF00562">
    <property type="entry name" value="RNA_pol_Rpb2_6"/>
    <property type="match status" value="1"/>
</dbReference>
<dbReference type="GO" id="GO:0006351">
    <property type="term" value="P:DNA-templated transcription"/>
    <property type="evidence" value="ECO:0007669"/>
    <property type="project" value="InterPro"/>
</dbReference>
<protein>
    <recommendedName>
        <fullName evidence="4">DNA-directed RNA polymerase</fullName>
        <ecNumber evidence="4">2.7.7.6</ecNumber>
    </recommendedName>
    <alternativeName>
        <fullName evidence="14">PEP</fullName>
    </alternativeName>
</protein>
<evidence type="ECO:0000256" key="12">
    <source>
        <dbReference type="ARBA" id="ARBA00023163"/>
    </source>
</evidence>
<evidence type="ECO:0000256" key="14">
    <source>
        <dbReference type="ARBA" id="ARBA00032782"/>
    </source>
</evidence>
<keyword evidence="8" id="KW-0808">Transferase</keyword>
<feature type="compositionally biased region" description="Polar residues" evidence="15">
    <location>
        <begin position="624"/>
        <end position="634"/>
    </location>
</feature>
<comment type="subunit">
    <text evidence="13">In plastids the minimal PEP RNA polymerase catalytic core is composed of four subunits: alpha, beta, beta', and beta''. When a (nuclear-encoded) sigma factor is associated with the core the holoenzyme is formed, which can initiate transcription.</text>
</comment>
<comment type="subcellular location">
    <subcellularLocation>
        <location evidence="2">Plastid</location>
        <location evidence="2">Chloroplast</location>
    </subcellularLocation>
</comment>
<evidence type="ECO:0000256" key="1">
    <source>
        <dbReference type="ARBA" id="ARBA00004026"/>
    </source>
</evidence>
<evidence type="ECO:0000256" key="15">
    <source>
        <dbReference type="SAM" id="MobiDB-lite"/>
    </source>
</evidence>
<evidence type="ECO:0000256" key="6">
    <source>
        <dbReference type="ARBA" id="ARBA00022528"/>
    </source>
</evidence>
<feature type="region of interest" description="Disordered" evidence="15">
    <location>
        <begin position="573"/>
        <end position="600"/>
    </location>
</feature>
<dbReference type="InterPro" id="IPR003587">
    <property type="entry name" value="Hint_dom_N"/>
</dbReference>
<dbReference type="Pfam" id="PF04560">
    <property type="entry name" value="RNA_pol_Rpb2_7"/>
    <property type="match status" value="1"/>
</dbReference>
<evidence type="ECO:0000313" key="17">
    <source>
        <dbReference type="EMBL" id="UZA61436.1"/>
    </source>
</evidence>
<dbReference type="Gene3D" id="2.40.270.10">
    <property type="entry name" value="DNA-directed RNA polymerase, subunit 2, domain 6"/>
    <property type="match status" value="2"/>
</dbReference>
<comment type="similarity">
    <text evidence="3">Belongs to the RNA polymerase beta chain family.</text>
</comment>
<dbReference type="GO" id="GO:0004519">
    <property type="term" value="F:endonuclease activity"/>
    <property type="evidence" value="ECO:0007669"/>
    <property type="project" value="InterPro"/>
</dbReference>
<dbReference type="Gene3D" id="3.10.28.10">
    <property type="entry name" value="Homing endonucleases"/>
    <property type="match status" value="1"/>
</dbReference>
<name>A0A9E7V7L8_9CHLO</name>
<dbReference type="Gene3D" id="2.40.50.150">
    <property type="match status" value="1"/>
</dbReference>
<dbReference type="InterPro" id="IPR014724">
    <property type="entry name" value="RNA_pol_RPB2_OB-fold"/>
</dbReference>
<gene>
    <name evidence="17" type="primary">rpoBb</name>
</gene>
<geneLocation type="plastid" evidence="17"/>
<evidence type="ECO:0000256" key="10">
    <source>
        <dbReference type="ARBA" id="ARBA00022813"/>
    </source>
</evidence>
<dbReference type="GO" id="GO:0016539">
    <property type="term" value="P:intein-mediated protein splicing"/>
    <property type="evidence" value="ECO:0007669"/>
    <property type="project" value="InterPro"/>
</dbReference>
<dbReference type="InterPro" id="IPR007641">
    <property type="entry name" value="RNA_pol_Rpb2_7"/>
</dbReference>
<dbReference type="PANTHER" id="PTHR20856">
    <property type="entry name" value="DNA-DIRECTED RNA POLYMERASE I SUBUNIT 2"/>
    <property type="match status" value="1"/>
</dbReference>
<evidence type="ECO:0000256" key="13">
    <source>
        <dbReference type="ARBA" id="ARBA00026088"/>
    </source>
</evidence>
<keyword evidence="11" id="KW-0651">Protein splicing</keyword>
<dbReference type="SUPFAM" id="SSF64484">
    <property type="entry name" value="beta and beta-prime subunits of DNA dependent RNA-polymerase"/>
    <property type="match status" value="2"/>
</dbReference>
<comment type="function">
    <text evidence="1">DNA-dependent RNA polymerase catalyzes the transcription of DNA into RNA using the four ribonucleoside triphosphates as substrates.</text>
</comment>
<dbReference type="InterPro" id="IPR004042">
    <property type="entry name" value="Intein_endonuc_central"/>
</dbReference>
<dbReference type="PROSITE" id="PS50819">
    <property type="entry name" value="INTEIN_ENDONUCLEASE"/>
    <property type="match status" value="1"/>
</dbReference>
<dbReference type="Gene3D" id="2.40.50.100">
    <property type="match status" value="1"/>
</dbReference>
<evidence type="ECO:0000256" key="3">
    <source>
        <dbReference type="ARBA" id="ARBA00006835"/>
    </source>
</evidence>
<sequence length="1442" mass="160684">MKMKKRFDSIIKKYRPFSFSPTSSRGCLAAPRRATCTILKSSLKSESFPKLTGVGFGVRGKGLGGLGCLCHFAIAQWPLTKGKRPEGNGKCQRPYGPSASSLKCRAKRDWGLGKGLWPNPCPRPKGKGQWDQREKPKGKRQPQPQSLPLQLCNLTDQTRYKAMGASRARLPCNSRFATSKLKISASLLRALHCLSEPLKPRAFSGVPEGLYLKSLWPNSAARAFGLKEPRGPLQQDKTRGFSVAERQEGLRLLACRGCKGEGLRSNPTQAQAQSRRARAMEYSLESFQRSNQDTTLTHKPAVFEGSWVQSGDLLTDCASSVGGELSLGQNILVAYMPWEGYNFEDAILISERLVMDDLYTSVHIERYDIETYETKLGFEQITRDIPDVSEKEMEHLDSFGIVKLGAWVEEGDILVGKVTPIHKKTISSYQKLLYTILEKQIRPIRDSSLRAPKGIKAKVIDIKYFLRKQRNNDASYKLIVDTATSNKVASKAGVLGKKNVSCVPLNEKPKGSQGAKRVARQAASTSAVSSHIKQNKLKDKNVPVRILMDRKNKKANLKTYIFCGHLNTWASASPNGRIRQSRTASQNRTGNRPQGVWLSEGPKVTCPEGLDLHYSKEPKWPSAALTTERANSAKPNRKKDPNGICGPYTYVPYLQKRDLAKQPKGPLVGAKPLSRFFLKKINQTFLSLAECLSAKGKAICDNRKASANGPSGRTLRKIETIHIYLAEKRKIQVGDKMAGRHGNKGIVSQILPIQDMPYLPDGTPVDMVLNPLGVPSRMNVGQIYECLLGLAGKFLGENYKVFSFDEIYGPEASRSFVFNKLYQARSKTGFKWLFDPNSPGKMRLYDGRTGYCFDQKVTVGQAYMLRLVHMVDDKIHCLTAEHDVLTSDGWLKIRDVGVHHQVATLNKKGELVYQNPSNVFHYHDYKGSLYHIKNTNLDLLVTLNHRMYVRKGVIHDASFKDYQLIEAKDIIGKHYTYLKNANWIKDHYQFILPSVISNSVLIPEKIVNMDAWLLVFGLCMVEGWAENNIIFSSSEAIPDNNIRLSSSEAIPSDLGVIPSLPCVLSILGNAVTQLGYNCTVIDNKLTIFDKQLWSYLTHLSVLGSAEAPNKSLPSWVWLLSQKQAQLLLHSMCLGDGTWPDQTVSYYTSSVKLADDVMRLALHAGWSGNKYLHHPVGNVCKHILNDLDAPELGGRGSEAGGWGKGAKDPKPLTPYPFAEDLWPLPIDFVKGKGHCALAAAEPLIANNDLWRISIMKDKNNPAVNHGHHKNQKVQIEEVLPYEGSVYCLSVPNQVFYVRRNGIPVWTGNSRSTGPYSLVTQQPLRGRSKQGGQRLGEMEVWAIEGYGAAFTLLEMLTLKSDDMTGRMTLWTNLILNKDISIGTPESFKVLICELQALCLDIGLFRYNENVNQNPPSASLKGFDTSRNDAKRLGLREITSLVNLP</sequence>
<dbReference type="InterPro" id="IPR007121">
    <property type="entry name" value="RNA_pol_bsu_CS"/>
</dbReference>
<dbReference type="InterPro" id="IPR036844">
    <property type="entry name" value="Hint_dom_sf"/>
</dbReference>
<proteinExistence type="inferred from homology"/>
<keyword evidence="10" id="KW-0068">Autocatalytic cleavage</keyword>
<evidence type="ECO:0000256" key="7">
    <source>
        <dbReference type="ARBA" id="ARBA00022640"/>
    </source>
</evidence>
<dbReference type="SMART" id="SM00306">
    <property type="entry name" value="HintN"/>
    <property type="match status" value="1"/>
</dbReference>
<dbReference type="InterPro" id="IPR027434">
    <property type="entry name" value="Homing_endonucl"/>
</dbReference>
<dbReference type="Gene3D" id="2.170.16.10">
    <property type="entry name" value="Hedgehog/Intein (Hint) domain"/>
    <property type="match status" value="1"/>
</dbReference>
<keyword evidence="5 17" id="KW-0240">DNA-directed RNA polymerase</keyword>
<dbReference type="InterPro" id="IPR007120">
    <property type="entry name" value="DNA-dir_RNAP_su2_dom"/>
</dbReference>
<feature type="region of interest" description="Disordered" evidence="15">
    <location>
        <begin position="621"/>
        <end position="643"/>
    </location>
</feature>
<keyword evidence="7 17" id="KW-0934">Plastid</keyword>
<keyword evidence="6" id="KW-0150">Chloroplast</keyword>
<dbReference type="SUPFAM" id="SSF51294">
    <property type="entry name" value="Hedgehog/intein (Hint) domain"/>
    <property type="match status" value="1"/>
</dbReference>
<dbReference type="GO" id="GO:0003899">
    <property type="term" value="F:DNA-directed RNA polymerase activity"/>
    <property type="evidence" value="ECO:0007669"/>
    <property type="project" value="UniProtKB-EC"/>
</dbReference>